<dbReference type="Proteomes" id="UP000005336">
    <property type="component" value="Unassembled WGS sequence"/>
</dbReference>
<evidence type="ECO:0000259" key="2">
    <source>
        <dbReference type="Pfam" id="PF18135"/>
    </source>
</evidence>
<keyword evidence="3" id="KW-0067">ATP-binding</keyword>
<name>G4CP53_9NEIS</name>
<dbReference type="AlphaFoldDB" id="G4CP53"/>
<dbReference type="EMBL" id="AGAZ01000033">
    <property type="protein sequence ID" value="EGZ48567.1"/>
    <property type="molecule type" value="Genomic_DNA"/>
</dbReference>
<keyword evidence="3" id="KW-0547">Nucleotide-binding</keyword>
<gene>
    <name evidence="3" type="ORF">HMPREF9370_0862</name>
</gene>
<comment type="caution">
    <text evidence="3">The sequence shown here is derived from an EMBL/GenBank/DDBJ whole genome shotgun (WGS) entry which is preliminary data.</text>
</comment>
<reference evidence="3 4" key="1">
    <citation type="submission" date="2011-06" db="EMBL/GenBank/DDBJ databases">
        <authorList>
            <person name="Muzny D."/>
            <person name="Qin X."/>
            <person name="Deng J."/>
            <person name="Jiang H."/>
            <person name="Liu Y."/>
            <person name="Qu J."/>
            <person name="Song X.-Z."/>
            <person name="Zhang L."/>
            <person name="Thornton R."/>
            <person name="Coyle M."/>
            <person name="Francisco L."/>
            <person name="Jackson L."/>
            <person name="Javaid M."/>
            <person name="Korchina V."/>
            <person name="Kovar C."/>
            <person name="Mata R."/>
            <person name="Mathew T."/>
            <person name="Ngo R."/>
            <person name="Nguyen L."/>
            <person name="Nguyen N."/>
            <person name="Okwuonu G."/>
            <person name="Ongeri F."/>
            <person name="Pham C."/>
            <person name="Simmons D."/>
            <person name="Wilczek-Boney K."/>
            <person name="Hale W."/>
            <person name="Jakkamsetti A."/>
            <person name="Pham P."/>
            <person name="Ruth R."/>
            <person name="San Lucas F."/>
            <person name="Warren J."/>
            <person name="Zhang J."/>
            <person name="Zhao Z."/>
            <person name="Zhou C."/>
            <person name="Zhu D."/>
            <person name="Lee S."/>
            <person name="Bess C."/>
            <person name="Blankenburg K."/>
            <person name="Forbes L."/>
            <person name="Fu Q."/>
            <person name="Gubbala S."/>
            <person name="Hirani K."/>
            <person name="Jayaseelan J.C."/>
            <person name="Lara F."/>
            <person name="Munidasa M."/>
            <person name="Palculict T."/>
            <person name="Patil S."/>
            <person name="Pu L.-L."/>
            <person name="Saada N."/>
            <person name="Tang L."/>
            <person name="Weissenberger G."/>
            <person name="Zhu Y."/>
            <person name="Hemphill L."/>
            <person name="Shang Y."/>
            <person name="Youmans B."/>
            <person name="Ayvaz T."/>
            <person name="Ross M."/>
            <person name="Santibanez J."/>
            <person name="Aqrawi P."/>
            <person name="Gross S."/>
            <person name="Joshi V."/>
            <person name="Fowler G."/>
            <person name="Nazareth L."/>
            <person name="Reid J."/>
            <person name="Worley K."/>
            <person name="Petrosino J."/>
            <person name="Highlander S."/>
            <person name="Gibbs R."/>
        </authorList>
    </citation>
    <scope>NUCLEOTIDE SEQUENCE [LARGE SCALE GENOMIC DNA]</scope>
    <source>
        <strain evidence="3 4">9715</strain>
    </source>
</reference>
<dbReference type="InterPro" id="IPR041635">
    <property type="entry name" value="Type_ISP_LLaBIII_C"/>
</dbReference>
<keyword evidence="3" id="KW-0347">Helicase</keyword>
<protein>
    <submittedName>
        <fullName evidence="3">Helicase domain protein</fullName>
    </submittedName>
</protein>
<accession>G4CP53</accession>
<proteinExistence type="predicted"/>
<dbReference type="RefSeq" id="WP_009116005.1">
    <property type="nucleotide sequence ID" value="NZ_JH165159.1"/>
</dbReference>
<organism evidence="3 4">
    <name type="scientific">Neisseria wadsworthii 9715</name>
    <dbReference type="NCBI Taxonomy" id="1030841"/>
    <lineage>
        <taxon>Bacteria</taxon>
        <taxon>Pseudomonadati</taxon>
        <taxon>Pseudomonadota</taxon>
        <taxon>Betaproteobacteria</taxon>
        <taxon>Neisseriales</taxon>
        <taxon>Neisseriaceae</taxon>
        <taxon>Neisseria</taxon>
    </lineage>
</organism>
<feature type="region of interest" description="Disordered" evidence="1">
    <location>
        <begin position="1"/>
        <end position="27"/>
    </location>
</feature>
<keyword evidence="4" id="KW-1185">Reference proteome</keyword>
<dbReference type="STRING" id="1030841.HMPREF9370_0862"/>
<keyword evidence="3" id="KW-0378">Hydrolase</keyword>
<evidence type="ECO:0000313" key="4">
    <source>
        <dbReference type="Proteomes" id="UP000005336"/>
    </source>
</evidence>
<feature type="domain" description="Type ISP restriction-modification enzyme LLaBIII C-terminal specificity" evidence="2">
    <location>
        <begin position="22"/>
        <end position="224"/>
    </location>
</feature>
<dbReference type="Pfam" id="PF18135">
    <property type="entry name" value="Type_ISP_C"/>
    <property type="match status" value="1"/>
</dbReference>
<dbReference type="GO" id="GO:0004386">
    <property type="term" value="F:helicase activity"/>
    <property type="evidence" value="ECO:0007669"/>
    <property type="project" value="UniProtKB-KW"/>
</dbReference>
<sequence>MATQKDLFAADAAQGPSETEKAPKQKKLVRRSAITDEALTHFREPYSAEDAEKIGKEDIFYYIYGLLHSEEYRERYADNLSKQLPRIPRMKNYDDFAAFSQAGRDLAALHLNYESVPMYQGIKLSGSLKGLKLTPQQIVGGEDEDFRVIKMKFAKKDDKTKVIYNGKITVENIPETAYDYIVNGKSAIEWVMERQAVTTDKKSGITNDANDWALETMGNARYPLELLLRVVTVSLETQKIVNNLPKLEILKSMEEVACNNDH</sequence>
<evidence type="ECO:0000313" key="3">
    <source>
        <dbReference type="EMBL" id="EGZ48567.1"/>
    </source>
</evidence>
<evidence type="ECO:0000256" key="1">
    <source>
        <dbReference type="SAM" id="MobiDB-lite"/>
    </source>
</evidence>
<dbReference type="PATRIC" id="fig|1030841.3.peg.845"/>
<dbReference type="HOGENOM" id="CLU_016993_0_1_4"/>